<evidence type="ECO:0000256" key="4">
    <source>
        <dbReference type="ARBA" id="ARBA00023108"/>
    </source>
</evidence>
<dbReference type="InterPro" id="IPR050760">
    <property type="entry name" value="Period_circadian_regulator"/>
</dbReference>
<name>L7QQ94_9NEOP</name>
<dbReference type="GO" id="GO:0005634">
    <property type="term" value="C:nucleus"/>
    <property type="evidence" value="ECO:0007669"/>
    <property type="project" value="UniProtKB-SubCell"/>
</dbReference>
<evidence type="ECO:0000256" key="2">
    <source>
        <dbReference type="ARBA" id="ARBA00022553"/>
    </source>
</evidence>
<dbReference type="Pfam" id="PF14598">
    <property type="entry name" value="PAS_11"/>
    <property type="match status" value="1"/>
</dbReference>
<evidence type="ECO:0000256" key="3">
    <source>
        <dbReference type="ARBA" id="ARBA00022737"/>
    </source>
</evidence>
<dbReference type="GO" id="GO:0001222">
    <property type="term" value="F:transcription corepressor binding"/>
    <property type="evidence" value="ECO:0007669"/>
    <property type="project" value="TreeGrafter"/>
</dbReference>
<dbReference type="AlphaFoldDB" id="L7QQ94"/>
<organism evidence="7">
    <name type="scientific">Minacraga plata</name>
    <dbReference type="NCBI Taxonomy" id="1137696"/>
    <lineage>
        <taxon>Eukaryota</taxon>
        <taxon>Metazoa</taxon>
        <taxon>Ecdysozoa</taxon>
        <taxon>Arthropoda</taxon>
        <taxon>Hexapoda</taxon>
        <taxon>Insecta</taxon>
        <taxon>Pterygota</taxon>
        <taxon>Neoptera</taxon>
        <taxon>Endopterygota</taxon>
        <taxon>Lepidoptera</taxon>
        <taxon>Glossata</taxon>
        <taxon>Ditrysia</taxon>
        <taxon>Zygaenoidea</taxon>
        <taxon>Dalceridae</taxon>
        <taxon>Minacraga</taxon>
    </lineage>
</organism>
<keyword evidence="4" id="KW-0090">Biological rhythms</keyword>
<evidence type="ECO:0000313" key="7">
    <source>
        <dbReference type="EMBL" id="AGB87290.1"/>
    </source>
</evidence>
<dbReference type="PANTHER" id="PTHR11269:SF16">
    <property type="entry name" value="PERIOD CIRCADIAN PROTEIN"/>
    <property type="match status" value="1"/>
</dbReference>
<accession>L7QQ94</accession>
<dbReference type="SUPFAM" id="SSF55785">
    <property type="entry name" value="PYP-like sensor domain (PAS domain)"/>
    <property type="match status" value="1"/>
</dbReference>
<evidence type="ECO:0000256" key="6">
    <source>
        <dbReference type="ARBA" id="ARBA00040849"/>
    </source>
</evidence>
<evidence type="ECO:0000256" key="5">
    <source>
        <dbReference type="ARBA" id="ARBA00023242"/>
    </source>
</evidence>
<reference evidence="7" key="1">
    <citation type="journal article" date="2012" name="Syst. Entomol.">
        <title>A molecular phylogeny for the pyraloid moths (Lepidoptera: Pyraloidea) and its implications for higher-level classification.</title>
        <authorList>
            <person name="Regier J.C."/>
            <person name="Mitter C."/>
            <person name="Solis M.A."/>
            <person name="Hayden J.E."/>
            <person name="Landry B."/>
            <person name="Nuss M."/>
            <person name="Simonsen T.J."/>
            <person name="Yen S.-H."/>
            <person name="Zwick A."/>
            <person name="Cummings M.P."/>
        </authorList>
    </citation>
    <scope>NUCLEOTIDE SEQUENCE</scope>
</reference>
<dbReference type="GO" id="GO:0000976">
    <property type="term" value="F:transcription cis-regulatory region binding"/>
    <property type="evidence" value="ECO:0007669"/>
    <property type="project" value="TreeGrafter"/>
</dbReference>
<keyword evidence="3" id="KW-0677">Repeat</keyword>
<dbReference type="EMBL" id="JQ785480">
    <property type="protein sequence ID" value="AGB87290.1"/>
    <property type="molecule type" value="mRNA"/>
</dbReference>
<dbReference type="CDD" id="cd00130">
    <property type="entry name" value="PAS"/>
    <property type="match status" value="1"/>
</dbReference>
<dbReference type="GO" id="GO:0000122">
    <property type="term" value="P:negative regulation of transcription by RNA polymerase II"/>
    <property type="evidence" value="ECO:0007669"/>
    <property type="project" value="TreeGrafter"/>
</dbReference>
<keyword evidence="5" id="KW-0539">Nucleus</keyword>
<evidence type="ECO:0000256" key="1">
    <source>
        <dbReference type="ARBA" id="ARBA00004123"/>
    </source>
</evidence>
<dbReference type="GO" id="GO:0032922">
    <property type="term" value="P:circadian regulation of gene expression"/>
    <property type="evidence" value="ECO:0007669"/>
    <property type="project" value="TreeGrafter"/>
</dbReference>
<comment type="subcellular location">
    <subcellularLocation>
        <location evidence="1">Nucleus</location>
    </subcellularLocation>
</comment>
<dbReference type="Gene3D" id="3.30.450.20">
    <property type="entry name" value="PAS domain"/>
    <property type="match status" value="1"/>
</dbReference>
<feature type="non-terminal residue" evidence="7">
    <location>
        <position position="186"/>
    </location>
</feature>
<feature type="non-terminal residue" evidence="7">
    <location>
        <position position="1"/>
    </location>
</feature>
<proteinExistence type="evidence at transcript level"/>
<reference evidence="7" key="2">
    <citation type="submission" date="2012-03" db="EMBL/GenBank/DDBJ databases">
        <title>Assembling the Tree of Life Lepidoptera.</title>
        <authorList>
            <consortium name="LepTree.net"/>
            <person name="Regier J.C."/>
        </authorList>
    </citation>
    <scope>NUCLEOTIDE SEQUENCE</scope>
</reference>
<dbReference type="InterPro" id="IPR000014">
    <property type="entry name" value="PAS"/>
</dbReference>
<dbReference type="PANTHER" id="PTHR11269">
    <property type="entry name" value="PERIOD CIRCADIAN PROTEIN"/>
    <property type="match status" value="1"/>
</dbReference>
<sequence>ILNKNILGFYHPDDLGYLHEVYETIIKTGSVARTKPYRFQARNGHYILLESKWMSLINPWTRKLELITAIHHILKGPASPDVFETPINKQKLSGEEESRAQMLKDNIIKMMNKVFNKSSSNSTQEVGQRYENLNTVMETLMEDTPKLDQEMILDHTCYERIPATFNSSYFNTELIYNKSSIGSRLS</sequence>
<protein>
    <recommendedName>
        <fullName evidence="6">Period circadian protein</fullName>
    </recommendedName>
</protein>
<dbReference type="GO" id="GO:0005737">
    <property type="term" value="C:cytoplasm"/>
    <property type="evidence" value="ECO:0007669"/>
    <property type="project" value="TreeGrafter"/>
</dbReference>
<dbReference type="GO" id="GO:0043153">
    <property type="term" value="P:entrainment of circadian clock by photoperiod"/>
    <property type="evidence" value="ECO:0007669"/>
    <property type="project" value="TreeGrafter"/>
</dbReference>
<dbReference type="InterPro" id="IPR035965">
    <property type="entry name" value="PAS-like_dom_sf"/>
</dbReference>
<keyword evidence="2" id="KW-0597">Phosphoprotein</keyword>